<keyword evidence="4" id="KW-0378">Hydrolase</keyword>
<dbReference type="CDD" id="cd01011">
    <property type="entry name" value="nicotinamidase"/>
    <property type="match status" value="1"/>
</dbReference>
<proteinExistence type="inferred from homology"/>
<dbReference type="PANTHER" id="PTHR11080">
    <property type="entry name" value="PYRAZINAMIDASE/NICOTINAMIDASE"/>
    <property type="match status" value="1"/>
</dbReference>
<dbReference type="RefSeq" id="WP_036096973.1">
    <property type="nucleotide sequence ID" value="NZ_AODF01000010.1"/>
</dbReference>
<dbReference type="SUPFAM" id="SSF52499">
    <property type="entry name" value="Isochorismatase-like hydrolases"/>
    <property type="match status" value="1"/>
</dbReference>
<evidence type="ECO:0000256" key="2">
    <source>
        <dbReference type="ARBA" id="ARBA00022642"/>
    </source>
</evidence>
<keyword evidence="2" id="KW-0662">Pyridine nucleotide biosynthesis</keyword>
<dbReference type="Pfam" id="PF00857">
    <property type="entry name" value="Isochorismatase"/>
    <property type="match status" value="1"/>
</dbReference>
<dbReference type="InterPro" id="IPR036380">
    <property type="entry name" value="Isochorismatase-like_sf"/>
</dbReference>
<comment type="pathway">
    <text evidence="5">Cofactor biosynthesis; nicotinate biosynthesis; nicotinate from nicotinamide: step 1/1.</text>
</comment>
<evidence type="ECO:0000256" key="4">
    <source>
        <dbReference type="ARBA" id="ARBA00022801"/>
    </source>
</evidence>
<organism evidence="9 10">
    <name type="scientific">Listeria floridensis FSL S10-1187</name>
    <dbReference type="NCBI Taxonomy" id="1265817"/>
    <lineage>
        <taxon>Bacteria</taxon>
        <taxon>Bacillati</taxon>
        <taxon>Bacillota</taxon>
        <taxon>Bacilli</taxon>
        <taxon>Bacillales</taxon>
        <taxon>Listeriaceae</taxon>
        <taxon>Listeria</taxon>
    </lineage>
</organism>
<evidence type="ECO:0000256" key="7">
    <source>
        <dbReference type="ARBA" id="ARBA00043224"/>
    </source>
</evidence>
<keyword evidence="10" id="KW-1185">Reference proteome</keyword>
<evidence type="ECO:0000313" key="9">
    <source>
        <dbReference type="EMBL" id="EUJ32749.1"/>
    </source>
</evidence>
<feature type="domain" description="Isochorismatase-like" evidence="8">
    <location>
        <begin position="55"/>
        <end position="191"/>
    </location>
</feature>
<sequence length="210" mass="23609">MKIATFDVDAQNGFSPVCPNELPVPEAEEIVPELEFMATLGEIRIGSKDAHPANAVWVVDRPEEMLRPLDYPNADLTWVRHCEPGTKGFELLEGLPAPINYDYFVWKGMEPDLHPYGACYHDIKEDLSTGVIEFLKQHDVEVVVVGGLAFDFCVKTTVLQLEKAGFQVIVYLKATRALSPSGYEETKKQLDEMENIRLAESREDLAKLLN</sequence>
<dbReference type="PANTHER" id="PTHR11080:SF2">
    <property type="entry name" value="LD05707P"/>
    <property type="match status" value="1"/>
</dbReference>
<dbReference type="InterPro" id="IPR000868">
    <property type="entry name" value="Isochorismatase-like_dom"/>
</dbReference>
<evidence type="ECO:0000313" key="10">
    <source>
        <dbReference type="Proteomes" id="UP000019249"/>
    </source>
</evidence>
<accession>A0ABN0RG24</accession>
<protein>
    <recommendedName>
        <fullName evidence="6">nicotinamidase</fullName>
        <ecNumber evidence="6">3.5.1.19</ecNumber>
    </recommendedName>
    <alternativeName>
        <fullName evidence="7">Nicotinamide deamidase</fullName>
    </alternativeName>
</protein>
<evidence type="ECO:0000256" key="6">
    <source>
        <dbReference type="ARBA" id="ARBA00039017"/>
    </source>
</evidence>
<reference evidence="9 10" key="1">
    <citation type="journal article" date="2014" name="Int. J. Syst. Evol. Microbiol.">
        <title>Listeria floridensis sp. nov., Listeria aquatica sp. nov., Listeria cornellensis sp. nov., Listeria riparia sp. nov. and Listeria grandensis sp. nov., from agricultural and natural environments.</title>
        <authorList>
            <person name="den Bakker H.C."/>
            <person name="Warchocki S."/>
            <person name="Wright E.M."/>
            <person name="Allred A.F."/>
            <person name="Ahlstrom C."/>
            <person name="Manuel C.S."/>
            <person name="Stasiewicz M.J."/>
            <person name="Burrell A."/>
            <person name="Roof S."/>
            <person name="Strawn L."/>
            <person name="Fortes E.D."/>
            <person name="Nightingale K.K."/>
            <person name="Kephart D."/>
            <person name="Wiedmann M."/>
        </authorList>
    </citation>
    <scope>NUCLEOTIDE SEQUENCE [LARGE SCALE GENOMIC DNA]</scope>
    <source>
        <strain evidence="9 10">FSL S10-1187</strain>
    </source>
</reference>
<gene>
    <name evidence="9" type="ORF">MFLO_06579</name>
</gene>
<evidence type="ECO:0000256" key="5">
    <source>
        <dbReference type="ARBA" id="ARBA00037900"/>
    </source>
</evidence>
<keyword evidence="3" id="KW-0479">Metal-binding</keyword>
<dbReference type="Gene3D" id="3.40.50.850">
    <property type="entry name" value="Isochorismatase-like"/>
    <property type="match status" value="1"/>
</dbReference>
<dbReference type="EC" id="3.5.1.19" evidence="6"/>
<comment type="caution">
    <text evidence="9">The sequence shown here is derived from an EMBL/GenBank/DDBJ whole genome shotgun (WGS) entry which is preliminary data.</text>
</comment>
<evidence type="ECO:0000256" key="1">
    <source>
        <dbReference type="ARBA" id="ARBA00006336"/>
    </source>
</evidence>
<evidence type="ECO:0000259" key="8">
    <source>
        <dbReference type="Pfam" id="PF00857"/>
    </source>
</evidence>
<evidence type="ECO:0000256" key="3">
    <source>
        <dbReference type="ARBA" id="ARBA00022723"/>
    </source>
</evidence>
<comment type="similarity">
    <text evidence="1">Belongs to the isochorismatase family.</text>
</comment>
<dbReference type="EMBL" id="AODF01000010">
    <property type="protein sequence ID" value="EUJ32749.1"/>
    <property type="molecule type" value="Genomic_DNA"/>
</dbReference>
<name>A0ABN0RG24_9LIST</name>
<dbReference type="Proteomes" id="UP000019249">
    <property type="component" value="Unassembled WGS sequence"/>
</dbReference>
<dbReference type="InterPro" id="IPR052347">
    <property type="entry name" value="Isochorismatase_Nicotinamidase"/>
</dbReference>